<keyword evidence="3" id="KW-1185">Reference proteome</keyword>
<evidence type="ECO:0000313" key="2">
    <source>
        <dbReference type="EMBL" id="ACY18165.1"/>
    </source>
</evidence>
<dbReference type="GO" id="GO:0006529">
    <property type="term" value="P:asparagine biosynthetic process"/>
    <property type="evidence" value="ECO:0007669"/>
    <property type="project" value="InterPro"/>
</dbReference>
<sequence>MNAAAHARDWHGLPYRYRRLADGAIADSLSALACAPLQLDRDGIDAAWGRGRAYQHTVLRGVRALPPAPAPGSPSESAARAPSATQWAAGFEAEVYRIATRAEAPVLALGGGIDAACVLAAWCASGVRPPAVITLATGMRDYDEVDAAHAIARSLGLRCEVVHVHPSELVALTPHAVAAAESPLYNLHPVSRLALAAHAAARGYRTLITGDGADAAFRARPDLDYVPVVAALTAAAGLTLASPFLSPATLALALAASPDPDKRLLRAYARAHCLPAWLHRADKRPRWMPALELAPLLANAAAAADAAATALSPPLAAVLPARAHTATRVDVDQLSEFARTLELPLTLDDARARVSWVTLGLLLRTLAAGLGAQAVLAAPGLPRASASASATSSGWETP</sequence>
<feature type="domain" description="Asparagine synthetase" evidence="1">
    <location>
        <begin position="100"/>
        <end position="309"/>
    </location>
</feature>
<evidence type="ECO:0000313" key="3">
    <source>
        <dbReference type="Proteomes" id="UP000001880"/>
    </source>
</evidence>
<dbReference type="EMBL" id="CP001804">
    <property type="protein sequence ID" value="ACY18165.1"/>
    <property type="molecule type" value="Genomic_DNA"/>
</dbReference>
<accession>D0LGE0</accession>
<dbReference type="AlphaFoldDB" id="D0LGE0"/>
<dbReference type="Gene3D" id="3.40.50.620">
    <property type="entry name" value="HUPs"/>
    <property type="match status" value="1"/>
</dbReference>
<name>D0LGE0_HALO1</name>
<gene>
    <name evidence="2" type="ordered locus">Hoch_5688</name>
</gene>
<proteinExistence type="predicted"/>
<dbReference type="HOGENOM" id="CLU_692175_0_0_7"/>
<dbReference type="InterPro" id="IPR014729">
    <property type="entry name" value="Rossmann-like_a/b/a_fold"/>
</dbReference>
<dbReference type="RefSeq" id="WP_012830757.1">
    <property type="nucleotide sequence ID" value="NC_013440.1"/>
</dbReference>
<protein>
    <submittedName>
        <fullName evidence="2">Asparagine synthase</fullName>
    </submittedName>
</protein>
<dbReference type="Pfam" id="PF00733">
    <property type="entry name" value="Asn_synthase"/>
    <property type="match status" value="1"/>
</dbReference>
<dbReference type="KEGG" id="hoh:Hoch_5688"/>
<dbReference type="Proteomes" id="UP000001880">
    <property type="component" value="Chromosome"/>
</dbReference>
<dbReference type="SUPFAM" id="SSF52402">
    <property type="entry name" value="Adenine nucleotide alpha hydrolases-like"/>
    <property type="match status" value="1"/>
</dbReference>
<dbReference type="STRING" id="502025.Hoch_5688"/>
<dbReference type="GO" id="GO:0004066">
    <property type="term" value="F:asparagine synthase (glutamine-hydrolyzing) activity"/>
    <property type="evidence" value="ECO:0007669"/>
    <property type="project" value="InterPro"/>
</dbReference>
<organism evidence="2 3">
    <name type="scientific">Haliangium ochraceum (strain DSM 14365 / JCM 11303 / SMP-2)</name>
    <dbReference type="NCBI Taxonomy" id="502025"/>
    <lineage>
        <taxon>Bacteria</taxon>
        <taxon>Pseudomonadati</taxon>
        <taxon>Myxococcota</taxon>
        <taxon>Polyangia</taxon>
        <taxon>Haliangiales</taxon>
        <taxon>Kofleriaceae</taxon>
        <taxon>Haliangium</taxon>
    </lineage>
</organism>
<dbReference type="InterPro" id="IPR001962">
    <property type="entry name" value="Asn_synthase"/>
</dbReference>
<dbReference type="eggNOG" id="COG0367">
    <property type="taxonomic scope" value="Bacteria"/>
</dbReference>
<evidence type="ECO:0000259" key="1">
    <source>
        <dbReference type="Pfam" id="PF00733"/>
    </source>
</evidence>
<reference evidence="2 3" key="1">
    <citation type="journal article" date="2010" name="Stand. Genomic Sci.">
        <title>Complete genome sequence of Haliangium ochraceum type strain (SMP-2).</title>
        <authorList>
            <consortium name="US DOE Joint Genome Institute (JGI-PGF)"/>
            <person name="Ivanova N."/>
            <person name="Daum C."/>
            <person name="Lang E."/>
            <person name="Abt B."/>
            <person name="Kopitz M."/>
            <person name="Saunders E."/>
            <person name="Lapidus A."/>
            <person name="Lucas S."/>
            <person name="Glavina Del Rio T."/>
            <person name="Nolan M."/>
            <person name="Tice H."/>
            <person name="Copeland A."/>
            <person name="Cheng J.F."/>
            <person name="Chen F."/>
            <person name="Bruce D."/>
            <person name="Goodwin L."/>
            <person name="Pitluck S."/>
            <person name="Mavromatis K."/>
            <person name="Pati A."/>
            <person name="Mikhailova N."/>
            <person name="Chen A."/>
            <person name="Palaniappan K."/>
            <person name="Land M."/>
            <person name="Hauser L."/>
            <person name="Chang Y.J."/>
            <person name="Jeffries C.D."/>
            <person name="Detter J.C."/>
            <person name="Brettin T."/>
            <person name="Rohde M."/>
            <person name="Goker M."/>
            <person name="Bristow J."/>
            <person name="Markowitz V."/>
            <person name="Eisen J.A."/>
            <person name="Hugenholtz P."/>
            <person name="Kyrpides N.C."/>
            <person name="Klenk H.P."/>
        </authorList>
    </citation>
    <scope>NUCLEOTIDE SEQUENCE [LARGE SCALE GENOMIC DNA]</scope>
    <source>
        <strain evidence="3">DSM 14365 / CIP 107738 / JCM 11303 / AJ 13395 / SMP-2</strain>
    </source>
</reference>